<dbReference type="CDD" id="cd01998">
    <property type="entry name" value="MnmA_TRMU-like"/>
    <property type="match status" value="1"/>
</dbReference>
<evidence type="ECO:0000259" key="9">
    <source>
        <dbReference type="Pfam" id="PF20259"/>
    </source>
</evidence>
<dbReference type="SUPFAM" id="SSF52402">
    <property type="entry name" value="Adenine nucleotide alpha hydrolases-like"/>
    <property type="match status" value="1"/>
</dbReference>
<name>A0A3B1CX98_9ZZZZ</name>
<dbReference type="Gene3D" id="2.30.30.280">
    <property type="entry name" value="Adenine nucleotide alpha hydrolases-like domains"/>
    <property type="match status" value="1"/>
</dbReference>
<evidence type="ECO:0000313" key="10">
    <source>
        <dbReference type="EMBL" id="VAX29143.1"/>
    </source>
</evidence>
<dbReference type="InterPro" id="IPR046885">
    <property type="entry name" value="MnmA-like_C"/>
</dbReference>
<dbReference type="Pfam" id="PF03054">
    <property type="entry name" value="tRNA_Me_trans"/>
    <property type="match status" value="1"/>
</dbReference>
<keyword evidence="3" id="KW-0819">tRNA processing</keyword>
<dbReference type="HAMAP" id="MF_00144">
    <property type="entry name" value="tRNA_thiouridyl_MnmA"/>
    <property type="match status" value="1"/>
</dbReference>
<dbReference type="GO" id="GO:0002143">
    <property type="term" value="P:tRNA wobble position uridine thiolation"/>
    <property type="evidence" value="ECO:0007669"/>
    <property type="project" value="TreeGrafter"/>
</dbReference>
<evidence type="ECO:0000256" key="5">
    <source>
        <dbReference type="ARBA" id="ARBA00022840"/>
    </source>
</evidence>
<feature type="domain" description="tRNA-specific 2-thiouridylase MnmA-like C-terminal" evidence="8">
    <location>
        <begin position="292"/>
        <end position="371"/>
    </location>
</feature>
<dbReference type="InterPro" id="IPR046884">
    <property type="entry name" value="MnmA-like_central"/>
</dbReference>
<evidence type="ECO:0000256" key="4">
    <source>
        <dbReference type="ARBA" id="ARBA00022741"/>
    </source>
</evidence>
<dbReference type="PANTHER" id="PTHR11933:SF5">
    <property type="entry name" value="MITOCHONDRIAL TRNA-SPECIFIC 2-THIOURIDYLASE 1"/>
    <property type="match status" value="1"/>
</dbReference>
<organism evidence="10">
    <name type="scientific">hydrothermal vent metagenome</name>
    <dbReference type="NCBI Taxonomy" id="652676"/>
    <lineage>
        <taxon>unclassified sequences</taxon>
        <taxon>metagenomes</taxon>
        <taxon>ecological metagenomes</taxon>
    </lineage>
</organism>
<dbReference type="PANTHER" id="PTHR11933">
    <property type="entry name" value="TRNA 5-METHYLAMINOMETHYL-2-THIOURIDYLATE -METHYLTRANSFERASE"/>
    <property type="match status" value="1"/>
</dbReference>
<keyword evidence="2 10" id="KW-0808">Transferase</keyword>
<reference evidence="10" key="1">
    <citation type="submission" date="2018-06" db="EMBL/GenBank/DDBJ databases">
        <authorList>
            <person name="Zhirakovskaya E."/>
        </authorList>
    </citation>
    <scope>NUCLEOTIDE SEQUENCE</scope>
</reference>
<keyword evidence="7" id="KW-1015">Disulfide bond</keyword>
<keyword evidence="1" id="KW-0820">tRNA-binding</keyword>
<keyword evidence="5" id="KW-0067">ATP-binding</keyword>
<dbReference type="EC" id="2.8.1.13" evidence="10"/>
<dbReference type="InterPro" id="IPR023382">
    <property type="entry name" value="MnmA-like_central_sf"/>
</dbReference>
<proteinExistence type="inferred from homology"/>
<dbReference type="Gene3D" id="2.40.30.10">
    <property type="entry name" value="Translation factors"/>
    <property type="match status" value="1"/>
</dbReference>
<keyword evidence="6" id="KW-0694">RNA-binding</keyword>
<evidence type="ECO:0000259" key="8">
    <source>
        <dbReference type="Pfam" id="PF20258"/>
    </source>
</evidence>
<dbReference type="Pfam" id="PF20258">
    <property type="entry name" value="tRNA_Me_trans_C"/>
    <property type="match status" value="1"/>
</dbReference>
<dbReference type="Pfam" id="PF20259">
    <property type="entry name" value="tRNA_Me_trans_M"/>
    <property type="match status" value="1"/>
</dbReference>
<dbReference type="EMBL" id="UOGF01000048">
    <property type="protein sequence ID" value="VAX29143.1"/>
    <property type="molecule type" value="Genomic_DNA"/>
</dbReference>
<feature type="domain" description="tRNA-specific 2-thiouridylase MnmA-like central" evidence="9">
    <location>
        <begin position="220"/>
        <end position="283"/>
    </location>
</feature>
<evidence type="ECO:0000256" key="2">
    <source>
        <dbReference type="ARBA" id="ARBA00022679"/>
    </source>
</evidence>
<dbReference type="InterPro" id="IPR004506">
    <property type="entry name" value="MnmA-like"/>
</dbReference>
<protein>
    <submittedName>
        <fullName evidence="10">tRNA-specific 2-thiouridylase MnmA</fullName>
        <ecNumber evidence="10">2.8.1.13</ecNumber>
    </submittedName>
</protein>
<dbReference type="InterPro" id="IPR014729">
    <property type="entry name" value="Rossmann-like_a/b/a_fold"/>
</dbReference>
<evidence type="ECO:0000256" key="3">
    <source>
        <dbReference type="ARBA" id="ARBA00022694"/>
    </source>
</evidence>
<dbReference type="Gene3D" id="3.40.50.620">
    <property type="entry name" value="HUPs"/>
    <property type="match status" value="1"/>
</dbReference>
<accession>A0A3B1CX98</accession>
<evidence type="ECO:0000256" key="6">
    <source>
        <dbReference type="ARBA" id="ARBA00022884"/>
    </source>
</evidence>
<dbReference type="GO" id="GO:0000049">
    <property type="term" value="F:tRNA binding"/>
    <property type="evidence" value="ECO:0007669"/>
    <property type="project" value="UniProtKB-KW"/>
</dbReference>
<dbReference type="GO" id="GO:0103016">
    <property type="term" value="F:tRNA-uridine 2-sulfurtransferase activity"/>
    <property type="evidence" value="ECO:0007669"/>
    <property type="project" value="UniProtKB-EC"/>
</dbReference>
<gene>
    <name evidence="10" type="ORF">MNBD_NITROSPIRAE01-1244</name>
</gene>
<sequence>MLDGIKRIRSGSGQRVVVGMSGGVDSAVTAALLKEAGYDVIGVTLTLWQDENEDEKAWQDRSCCKVGLARHVAKELDIPHHKVDIQKVFQAEVIDDFCDTYLIGETPNPCVRCNARVKFTQLLLSARELGADYLATGHYSRISYDVESKRYALLKGIDLNKDQSYFLYRLSQAQLAATLFPLGEMCKEDVYKKAAEMGLPYEEILESQEVCFVTQKDYRAFLSENRPEAKRPGEVVSPSGEVLGQHEGFSFYTVGQRRGLGIAMGERRYVTKLVPALNQVVLGTEDELLCNSFITKDLVWGALGPLKTACAVQARIRHRAEPVAADIIPLEAGGSELSDVDVRFHRPERGVTPGQSVVFYQGDEVIGGGTISKHKDVEGDDQKSLIQLKLDQA</sequence>
<dbReference type="AlphaFoldDB" id="A0A3B1CX98"/>
<evidence type="ECO:0000256" key="7">
    <source>
        <dbReference type="ARBA" id="ARBA00023157"/>
    </source>
</evidence>
<evidence type="ECO:0000256" key="1">
    <source>
        <dbReference type="ARBA" id="ARBA00022555"/>
    </source>
</evidence>
<dbReference type="NCBIfam" id="NF001138">
    <property type="entry name" value="PRK00143.1"/>
    <property type="match status" value="1"/>
</dbReference>
<dbReference type="GO" id="GO:0005524">
    <property type="term" value="F:ATP binding"/>
    <property type="evidence" value="ECO:0007669"/>
    <property type="project" value="UniProtKB-KW"/>
</dbReference>
<keyword evidence="4" id="KW-0547">Nucleotide-binding</keyword>
<dbReference type="NCBIfam" id="TIGR00420">
    <property type="entry name" value="trmU"/>
    <property type="match status" value="1"/>
</dbReference>